<keyword evidence="2" id="KW-0805">Transcription regulation</keyword>
<feature type="domain" description="PTS EIIA type-2" evidence="4">
    <location>
        <begin position="529"/>
        <end position="674"/>
    </location>
</feature>
<comment type="caution">
    <text evidence="6">The sequence shown here is derived from an EMBL/GenBank/DDBJ whole genome shotgun (WGS) entry which is preliminary data.</text>
</comment>
<dbReference type="InterPro" id="IPR036390">
    <property type="entry name" value="WH_DNA-bd_sf"/>
</dbReference>
<evidence type="ECO:0000313" key="6">
    <source>
        <dbReference type="EMBL" id="MFD1485054.1"/>
    </source>
</evidence>
<keyword evidence="7" id="KW-1185">Reference proteome</keyword>
<keyword evidence="1" id="KW-0677">Repeat</keyword>
<dbReference type="Gene3D" id="3.40.930.10">
    <property type="entry name" value="Mannitol-specific EII, Chain A"/>
    <property type="match status" value="1"/>
</dbReference>
<dbReference type="InterPro" id="IPR011608">
    <property type="entry name" value="PRD"/>
</dbReference>
<evidence type="ECO:0000256" key="2">
    <source>
        <dbReference type="ARBA" id="ARBA00023015"/>
    </source>
</evidence>
<dbReference type="Pfam" id="PF08279">
    <property type="entry name" value="HTH_11"/>
    <property type="match status" value="2"/>
</dbReference>
<dbReference type="Pfam" id="PF00359">
    <property type="entry name" value="PTS_EIIA_2"/>
    <property type="match status" value="1"/>
</dbReference>
<proteinExistence type="predicted"/>
<dbReference type="EMBL" id="JBHTON010000019">
    <property type="protein sequence ID" value="MFD1485054.1"/>
    <property type="molecule type" value="Genomic_DNA"/>
</dbReference>
<dbReference type="InterPro" id="IPR050661">
    <property type="entry name" value="BglG_antiterminators"/>
</dbReference>
<accession>A0ABW4E602</accession>
<dbReference type="PANTHER" id="PTHR30185:SF18">
    <property type="entry name" value="TRANSCRIPTIONAL REGULATOR MTLR"/>
    <property type="match status" value="1"/>
</dbReference>
<dbReference type="InterPro" id="IPR013196">
    <property type="entry name" value="HTH_11"/>
</dbReference>
<evidence type="ECO:0000256" key="1">
    <source>
        <dbReference type="ARBA" id="ARBA00022737"/>
    </source>
</evidence>
<dbReference type="SUPFAM" id="SSF46785">
    <property type="entry name" value="Winged helix' DNA-binding domain"/>
    <property type="match status" value="2"/>
</dbReference>
<reference evidence="7" key="1">
    <citation type="journal article" date="2019" name="Int. J. Syst. Evol. Microbiol.">
        <title>The Global Catalogue of Microorganisms (GCM) 10K type strain sequencing project: providing services to taxonomists for standard genome sequencing and annotation.</title>
        <authorList>
            <consortium name="The Broad Institute Genomics Platform"/>
            <consortium name="The Broad Institute Genome Sequencing Center for Infectious Disease"/>
            <person name="Wu L."/>
            <person name="Ma J."/>
        </authorList>
    </citation>
    <scope>NUCLEOTIDE SEQUENCE [LARGE SCALE GENOMIC DNA]</scope>
    <source>
        <strain evidence="7">CCM 8903</strain>
    </source>
</reference>
<evidence type="ECO:0000259" key="4">
    <source>
        <dbReference type="PROSITE" id="PS51094"/>
    </source>
</evidence>
<sequence>MILTSREQQIIKLLLTQPEGVSRDELTKQLNVSRRTIYRELSQLENDIQTLGLQLTKSPHGAYQILGDDAALDTLRTNLTPDAPDVAFDPSQRQNALLIRLLNSRVPVTMSDLAEELAVSLTTIKQDLDLITPALTTSHLVLNRRKATGIWVSGNEADIRRVLVGIFASALNPYLFFQALKGAAATTAFDPVTSYFYQQLSQNELQAANAVFTKSNSLTTFSDNQRKMLLLTVTVHAMRVLAGYHVPSIRNFNQERLFQDQQLALQFFAEMNTAVRQQVRVGDYQFLAIQLNVIRGGLVGERVDQFDLTVNLQVQALIRAVEAQVDYPFSTDHKLYAALLAHVQRSTAGTLAPVLANPVLDHLAMDYPKLYQAVKNAADQVFGINAFVGNELAYLVLYFASKVNGGDVQLAAKVLLITSDGPGTGGLITTRLKAAVPMIQSVDSVRISDLTNVDFSQYALILSTEQLPGFDHQYLVISPLLQDTELAEVRRHLKQAHQSVANGEVKHSLDKSVTLFETLKQTVDAAAALLDGFETYDVTTPATDIGQALGELLMMIPKVVTNVEAVLSALLKRLDLAPVGIPQTHMALIHTANTGISKPFIGIFDLNTPVALAAMDMKTIKLRRVVLLLTPANTPESTMQLLSAVSGMMVQDDMLLRNFETGNYSQIYQLITEAFLTEIQKIDRR</sequence>
<dbReference type="Gene3D" id="1.10.10.10">
    <property type="entry name" value="Winged helix-like DNA-binding domain superfamily/Winged helix DNA-binding domain"/>
    <property type="match status" value="2"/>
</dbReference>
<dbReference type="InterPro" id="IPR036634">
    <property type="entry name" value="PRD_sf"/>
</dbReference>
<dbReference type="PANTHER" id="PTHR30185">
    <property type="entry name" value="CRYPTIC BETA-GLUCOSIDE BGL OPERON ANTITERMINATOR"/>
    <property type="match status" value="1"/>
</dbReference>
<name>A0ABW4E602_9LACO</name>
<evidence type="ECO:0000313" key="7">
    <source>
        <dbReference type="Proteomes" id="UP001597252"/>
    </source>
</evidence>
<dbReference type="CDD" id="cd05568">
    <property type="entry name" value="PTS_IIB_bgl_like"/>
    <property type="match status" value="1"/>
</dbReference>
<dbReference type="Proteomes" id="UP001597252">
    <property type="component" value="Unassembled WGS sequence"/>
</dbReference>
<dbReference type="SUPFAM" id="SSF55804">
    <property type="entry name" value="Phoshotransferase/anion transport protein"/>
    <property type="match status" value="1"/>
</dbReference>
<dbReference type="PROSITE" id="PS51094">
    <property type="entry name" value="PTS_EIIA_TYPE_2"/>
    <property type="match status" value="1"/>
</dbReference>
<dbReference type="InterPro" id="IPR002178">
    <property type="entry name" value="PTS_EIIA_type-2_dom"/>
</dbReference>
<dbReference type="Pfam" id="PF00874">
    <property type="entry name" value="PRD"/>
    <property type="match status" value="1"/>
</dbReference>
<organism evidence="6 7">
    <name type="scientific">Lacticaseibacillus baoqingensis</name>
    <dbReference type="NCBI Taxonomy" id="2486013"/>
    <lineage>
        <taxon>Bacteria</taxon>
        <taxon>Bacillati</taxon>
        <taxon>Bacillota</taxon>
        <taxon>Bacilli</taxon>
        <taxon>Lactobacillales</taxon>
        <taxon>Lactobacillaceae</taxon>
        <taxon>Lacticaseibacillus</taxon>
    </lineage>
</organism>
<dbReference type="InterPro" id="IPR016152">
    <property type="entry name" value="PTrfase/Anion_transptr"/>
</dbReference>
<dbReference type="SUPFAM" id="SSF63520">
    <property type="entry name" value="PTS-regulatory domain, PRD"/>
    <property type="match status" value="1"/>
</dbReference>
<feature type="domain" description="PRD" evidence="5">
    <location>
        <begin position="305"/>
        <end position="409"/>
    </location>
</feature>
<evidence type="ECO:0000259" key="5">
    <source>
        <dbReference type="PROSITE" id="PS51372"/>
    </source>
</evidence>
<dbReference type="InterPro" id="IPR036388">
    <property type="entry name" value="WH-like_DNA-bd_sf"/>
</dbReference>
<evidence type="ECO:0000256" key="3">
    <source>
        <dbReference type="ARBA" id="ARBA00023163"/>
    </source>
</evidence>
<protein>
    <submittedName>
        <fullName evidence="6">BglG family transcription antiterminator</fullName>
    </submittedName>
</protein>
<dbReference type="RefSeq" id="WP_125748560.1">
    <property type="nucleotide sequence ID" value="NZ_JBHTON010000019.1"/>
</dbReference>
<gene>
    <name evidence="6" type="ORF">ACFQ5J_07405</name>
</gene>
<keyword evidence="3" id="KW-0804">Transcription</keyword>
<dbReference type="PROSITE" id="PS51372">
    <property type="entry name" value="PRD_2"/>
    <property type="match status" value="1"/>
</dbReference>